<dbReference type="PANTHER" id="PTHR33336">
    <property type="entry name" value="QUINOL MONOOXYGENASE YGIN-RELATED"/>
    <property type="match status" value="1"/>
</dbReference>
<reference evidence="2 3" key="1">
    <citation type="submission" date="2015-02" db="EMBL/GenBank/DDBJ databases">
        <title>Draft genome sequence of Pseudomonas stutzeri NT0128 isolated from wheat (Triticum turgidum) rhizosphere.</title>
        <authorList>
            <person name="Tovi N."/>
            <person name="Frenk S."/>
            <person name="Hadar Y."/>
            <person name="Minz D."/>
        </authorList>
    </citation>
    <scope>NUCLEOTIDE SEQUENCE [LARGE SCALE GENOMIC DNA]</scope>
    <source>
        <strain evidence="2 3">NT0128</strain>
    </source>
</reference>
<dbReference type="Gene3D" id="3.30.70.100">
    <property type="match status" value="1"/>
</dbReference>
<dbReference type="PROSITE" id="PS51725">
    <property type="entry name" value="ABM"/>
    <property type="match status" value="1"/>
</dbReference>
<dbReference type="EMBL" id="JYHV01000003">
    <property type="protein sequence ID" value="KJH85024.1"/>
    <property type="molecule type" value="Genomic_DNA"/>
</dbReference>
<dbReference type="Pfam" id="PF03992">
    <property type="entry name" value="ABM"/>
    <property type="match status" value="1"/>
</dbReference>
<protein>
    <submittedName>
        <fullName evidence="2">Antibiotic biosynthesis monooxygenase</fullName>
    </submittedName>
</protein>
<dbReference type="Proteomes" id="UP000032487">
    <property type="component" value="Unassembled WGS sequence"/>
</dbReference>
<comment type="caution">
    <text evidence="2">The sequence shown here is derived from an EMBL/GenBank/DDBJ whole genome shotgun (WGS) entry which is preliminary data.</text>
</comment>
<evidence type="ECO:0000313" key="2">
    <source>
        <dbReference type="EMBL" id="KJH85024.1"/>
    </source>
</evidence>
<name>A0A0D9AWH0_STUST</name>
<evidence type="ECO:0000259" key="1">
    <source>
        <dbReference type="PROSITE" id="PS51725"/>
    </source>
</evidence>
<gene>
    <name evidence="2" type="ORF">UF78_00675</name>
</gene>
<evidence type="ECO:0000313" key="3">
    <source>
        <dbReference type="Proteomes" id="UP000032487"/>
    </source>
</evidence>
<proteinExistence type="predicted"/>
<dbReference type="PATRIC" id="fig|316.101.peg.4201"/>
<accession>A0A0D9AWH0</accession>
<dbReference type="InterPro" id="IPR007138">
    <property type="entry name" value="ABM_dom"/>
</dbReference>
<dbReference type="OrthoDB" id="9812192at2"/>
<dbReference type="GO" id="GO:0004497">
    <property type="term" value="F:monooxygenase activity"/>
    <property type="evidence" value="ECO:0007669"/>
    <property type="project" value="UniProtKB-KW"/>
</dbReference>
<keyword evidence="2" id="KW-0560">Oxidoreductase</keyword>
<dbReference type="AlphaFoldDB" id="A0A0D9AWH0"/>
<dbReference type="InterPro" id="IPR011008">
    <property type="entry name" value="Dimeric_a/b-barrel"/>
</dbReference>
<dbReference type="SUPFAM" id="SSF54909">
    <property type="entry name" value="Dimeric alpha+beta barrel"/>
    <property type="match status" value="1"/>
</dbReference>
<sequence>MSERCAFILHAYTRPEKSAEFEALFNRYVAASRAEDGCVEYHMLRDAQDPTLFIFFEVWQSPEHLAAHNALPHMRNFREQRMDFLSRDFEVRPIEMLSASSAQR</sequence>
<organism evidence="2 3">
    <name type="scientific">Stutzerimonas stutzeri</name>
    <name type="common">Pseudomonas stutzeri</name>
    <dbReference type="NCBI Taxonomy" id="316"/>
    <lineage>
        <taxon>Bacteria</taxon>
        <taxon>Pseudomonadati</taxon>
        <taxon>Pseudomonadota</taxon>
        <taxon>Gammaproteobacteria</taxon>
        <taxon>Pseudomonadales</taxon>
        <taxon>Pseudomonadaceae</taxon>
        <taxon>Stutzerimonas</taxon>
    </lineage>
</organism>
<keyword evidence="2" id="KW-0503">Monooxygenase</keyword>
<feature type="domain" description="ABM" evidence="1">
    <location>
        <begin position="5"/>
        <end position="96"/>
    </location>
</feature>
<dbReference type="RefSeq" id="WP_045160088.1">
    <property type="nucleotide sequence ID" value="NZ_JYHV01000003.1"/>
</dbReference>
<dbReference type="PANTHER" id="PTHR33336:SF3">
    <property type="entry name" value="ABM DOMAIN-CONTAINING PROTEIN"/>
    <property type="match status" value="1"/>
</dbReference>
<dbReference type="InterPro" id="IPR050744">
    <property type="entry name" value="AI-2_Isomerase_LsrG"/>
</dbReference>